<organism evidence="7 8">
    <name type="scientific">Streptomyces crystallinus</name>
    <dbReference type="NCBI Taxonomy" id="68191"/>
    <lineage>
        <taxon>Bacteria</taxon>
        <taxon>Bacillati</taxon>
        <taxon>Actinomycetota</taxon>
        <taxon>Actinomycetes</taxon>
        <taxon>Kitasatosporales</taxon>
        <taxon>Streptomycetaceae</taxon>
        <taxon>Streptomyces</taxon>
    </lineage>
</organism>
<proteinExistence type="inferred from homology"/>
<dbReference type="RefSeq" id="WP_344072429.1">
    <property type="nucleotide sequence ID" value="NZ_BAAACA010000011.1"/>
</dbReference>
<dbReference type="InterPro" id="IPR055342">
    <property type="entry name" value="MreC_beta-barrel_core"/>
</dbReference>
<dbReference type="InterPro" id="IPR042177">
    <property type="entry name" value="Cell/Rod_1"/>
</dbReference>
<gene>
    <name evidence="7" type="primary">mreC</name>
    <name evidence="7" type="ORF">GCM10010394_19710</name>
</gene>
<dbReference type="PANTHER" id="PTHR34138">
    <property type="entry name" value="CELL SHAPE-DETERMINING PROTEIN MREC"/>
    <property type="match status" value="1"/>
</dbReference>
<evidence type="ECO:0000256" key="2">
    <source>
        <dbReference type="ARBA" id="ARBA00013855"/>
    </source>
</evidence>
<evidence type="ECO:0000313" key="7">
    <source>
        <dbReference type="EMBL" id="GAA0590437.1"/>
    </source>
</evidence>
<dbReference type="Proteomes" id="UP001500668">
    <property type="component" value="Unassembled WGS sequence"/>
</dbReference>
<evidence type="ECO:0000259" key="6">
    <source>
        <dbReference type="Pfam" id="PF04085"/>
    </source>
</evidence>
<evidence type="ECO:0000256" key="4">
    <source>
        <dbReference type="ARBA" id="ARBA00032089"/>
    </source>
</evidence>
<dbReference type="NCBIfam" id="NF010510">
    <property type="entry name" value="PRK13922.11-5"/>
    <property type="match status" value="1"/>
</dbReference>
<keyword evidence="3" id="KW-0133">Cell shape</keyword>
<evidence type="ECO:0000256" key="3">
    <source>
        <dbReference type="ARBA" id="ARBA00022960"/>
    </source>
</evidence>
<dbReference type="EMBL" id="BAAACA010000011">
    <property type="protein sequence ID" value="GAA0590437.1"/>
    <property type="molecule type" value="Genomic_DNA"/>
</dbReference>
<evidence type="ECO:0000313" key="8">
    <source>
        <dbReference type="Proteomes" id="UP001500668"/>
    </source>
</evidence>
<dbReference type="Pfam" id="PF04085">
    <property type="entry name" value="MreC"/>
    <property type="match status" value="1"/>
</dbReference>
<dbReference type="InterPro" id="IPR042175">
    <property type="entry name" value="Cell/Rod_MreC_2"/>
</dbReference>
<protein>
    <recommendedName>
        <fullName evidence="2">Cell shape-determining protein MreC</fullName>
    </recommendedName>
    <alternativeName>
        <fullName evidence="4">Cell shape protein MreC</fullName>
    </alternativeName>
</protein>
<feature type="compositionally biased region" description="Low complexity" evidence="5">
    <location>
        <begin position="346"/>
        <end position="365"/>
    </location>
</feature>
<accession>A0ABP3QNK1</accession>
<sequence>MRDTRESRLLLVLLIAVAFALITVDIRGGENSPVDGARQAAATVFGPVENGMAAAVDPVGNAIGAVRDSGERHNKIADLQRENETLKQKLGSDARNRSRLNQLDAMLKTAGEGQYGIKAAQVIGIGAAQGFSWTVTIDAGSHDGIKRDMTVLNGEGLVGRVTTVGPSTATVLLANDPDFTVGTRMENSDELGFATGRGDRPLSVQLLNGKAKVKAGDRLVTFGSQADKPFVPGVPVGEVVKVDPSGGDLTRTIYVRPYVGFTKLDIVGVVVQAPRTDPRDQVLPAKPKPTPTPTVTVTVTPPPPGNGVGPNQADPNVPIPNGDPNPNQNQNQNAVPDPNADPQRKPNAVPGGDPNANNAAADGDQ</sequence>
<dbReference type="Gene3D" id="2.40.10.340">
    <property type="entry name" value="Rod shape-determining protein MreC, domain 1"/>
    <property type="match status" value="1"/>
</dbReference>
<dbReference type="PANTHER" id="PTHR34138:SF1">
    <property type="entry name" value="CELL SHAPE-DETERMINING PROTEIN MREC"/>
    <property type="match status" value="1"/>
</dbReference>
<reference evidence="8" key="1">
    <citation type="journal article" date="2019" name="Int. J. Syst. Evol. Microbiol.">
        <title>The Global Catalogue of Microorganisms (GCM) 10K type strain sequencing project: providing services to taxonomists for standard genome sequencing and annotation.</title>
        <authorList>
            <consortium name="The Broad Institute Genomics Platform"/>
            <consortium name="The Broad Institute Genome Sequencing Center for Infectious Disease"/>
            <person name="Wu L."/>
            <person name="Ma J."/>
        </authorList>
    </citation>
    <scope>NUCLEOTIDE SEQUENCE [LARGE SCALE GENOMIC DNA]</scope>
    <source>
        <strain evidence="8">JCM 5067</strain>
    </source>
</reference>
<comment type="caution">
    <text evidence="7">The sequence shown here is derived from an EMBL/GenBank/DDBJ whole genome shotgun (WGS) entry which is preliminary data.</text>
</comment>
<evidence type="ECO:0000256" key="1">
    <source>
        <dbReference type="ARBA" id="ARBA00009369"/>
    </source>
</evidence>
<dbReference type="Gene3D" id="2.40.10.350">
    <property type="entry name" value="Rod shape-determining protein MreC, domain 2"/>
    <property type="match status" value="1"/>
</dbReference>
<feature type="compositionally biased region" description="Low complexity" evidence="5">
    <location>
        <begin position="324"/>
        <end position="338"/>
    </location>
</feature>
<feature type="domain" description="Rod shape-determining protein MreC beta-barrel core" evidence="6">
    <location>
        <begin position="130"/>
        <end position="270"/>
    </location>
</feature>
<feature type="region of interest" description="Disordered" evidence="5">
    <location>
        <begin position="278"/>
        <end position="365"/>
    </location>
</feature>
<name>A0ABP3QNK1_9ACTN</name>
<comment type="similarity">
    <text evidence="1">Belongs to the MreC family.</text>
</comment>
<evidence type="ECO:0000256" key="5">
    <source>
        <dbReference type="SAM" id="MobiDB-lite"/>
    </source>
</evidence>
<dbReference type="InterPro" id="IPR007221">
    <property type="entry name" value="MreC"/>
</dbReference>
<keyword evidence="8" id="KW-1185">Reference proteome</keyword>